<dbReference type="OrthoDB" id="278693at2"/>
<evidence type="ECO:0000313" key="1">
    <source>
        <dbReference type="EMBL" id="POP53984.1"/>
    </source>
</evidence>
<accession>A0A2S4HJ10</accession>
<organism evidence="1 2">
    <name type="scientific">Zhongshania marina</name>
    <dbReference type="NCBI Taxonomy" id="2304603"/>
    <lineage>
        <taxon>Bacteria</taxon>
        <taxon>Pseudomonadati</taxon>
        <taxon>Pseudomonadota</taxon>
        <taxon>Gammaproteobacteria</taxon>
        <taxon>Cellvibrionales</taxon>
        <taxon>Spongiibacteraceae</taxon>
        <taxon>Zhongshania</taxon>
    </lineage>
</organism>
<protein>
    <recommendedName>
        <fullName evidence="3">ATPase</fullName>
    </recommendedName>
</protein>
<dbReference type="RefSeq" id="WP_103683182.1">
    <property type="nucleotide sequence ID" value="NZ_PQGG01000009.1"/>
</dbReference>
<name>A0A2S4HJ10_9GAMM</name>
<reference evidence="1" key="1">
    <citation type="submission" date="2018-01" db="EMBL/GenBank/DDBJ databases">
        <authorList>
            <person name="Yu X.-D."/>
        </authorList>
    </citation>
    <scope>NUCLEOTIDE SEQUENCE</scope>
    <source>
        <strain evidence="1">ZX-21</strain>
    </source>
</reference>
<sequence>MHIETMGDVIRWSSGFHSNLADFIEASVAQSKDERLKMLSSYIADHERQLAKTVAAFEVVESDNALGTWCTEFLNKQPLPDTAIKDERWAHFSANELMDEVRGIHQQLMALFSHLLSRSAATPAADMLEQLLDVEEHQLMLMAHSANRLEDL</sequence>
<dbReference type="Proteomes" id="UP000237222">
    <property type="component" value="Unassembled WGS sequence"/>
</dbReference>
<evidence type="ECO:0008006" key="3">
    <source>
        <dbReference type="Google" id="ProtNLM"/>
    </source>
</evidence>
<dbReference type="EMBL" id="PQGG01000009">
    <property type="protein sequence ID" value="POP53984.1"/>
    <property type="molecule type" value="Genomic_DNA"/>
</dbReference>
<evidence type="ECO:0000313" key="2">
    <source>
        <dbReference type="Proteomes" id="UP000237222"/>
    </source>
</evidence>
<proteinExistence type="predicted"/>
<comment type="caution">
    <text evidence="1">The sequence shown here is derived from an EMBL/GenBank/DDBJ whole genome shotgun (WGS) entry which is preliminary data.</text>
</comment>
<dbReference type="AlphaFoldDB" id="A0A2S4HJ10"/>
<gene>
    <name evidence="1" type="ORF">C0068_03855</name>
</gene>